<comment type="caution">
    <text evidence="9">The sequence shown here is derived from an EMBL/GenBank/DDBJ whole genome shotgun (WGS) entry which is preliminary data.</text>
</comment>
<feature type="transmembrane region" description="Helical" evidence="7">
    <location>
        <begin position="26"/>
        <end position="43"/>
    </location>
</feature>
<evidence type="ECO:0000256" key="7">
    <source>
        <dbReference type="SAM" id="Phobius"/>
    </source>
</evidence>
<evidence type="ECO:0000256" key="4">
    <source>
        <dbReference type="ARBA" id="ARBA00022692"/>
    </source>
</evidence>
<dbReference type="GO" id="GO:0006508">
    <property type="term" value="P:proteolysis"/>
    <property type="evidence" value="ECO:0007669"/>
    <property type="project" value="InterPro"/>
</dbReference>
<feature type="domain" description="Peptidase M50" evidence="8">
    <location>
        <begin position="33"/>
        <end position="154"/>
    </location>
</feature>
<dbReference type="EMBL" id="WVHS01000001">
    <property type="protein sequence ID" value="MXV14087.1"/>
    <property type="molecule type" value="Genomic_DNA"/>
</dbReference>
<evidence type="ECO:0000256" key="2">
    <source>
        <dbReference type="ARBA" id="ARBA00004141"/>
    </source>
</evidence>
<feature type="transmembrane region" description="Helical" evidence="7">
    <location>
        <begin position="139"/>
        <end position="157"/>
    </location>
</feature>
<reference evidence="9 10" key="1">
    <citation type="submission" date="2019-11" db="EMBL/GenBank/DDBJ databases">
        <title>Pedobacter sp. HMF7056 Genome sequencing and assembly.</title>
        <authorList>
            <person name="Kang H."/>
            <person name="Kim H."/>
            <person name="Joh K."/>
        </authorList>
    </citation>
    <scope>NUCLEOTIDE SEQUENCE [LARGE SCALE GENOMIC DNA]</scope>
    <source>
        <strain evidence="9 10">HMF7056</strain>
    </source>
</reference>
<dbReference type="RefSeq" id="WP_160905090.1">
    <property type="nucleotide sequence ID" value="NZ_WVHS01000001.1"/>
</dbReference>
<comment type="similarity">
    <text evidence="3">Belongs to the peptidase M50B family.</text>
</comment>
<protein>
    <recommendedName>
        <fullName evidence="8">Peptidase M50 domain-containing protein</fullName>
    </recommendedName>
</protein>
<evidence type="ECO:0000256" key="5">
    <source>
        <dbReference type="ARBA" id="ARBA00022989"/>
    </source>
</evidence>
<evidence type="ECO:0000256" key="6">
    <source>
        <dbReference type="ARBA" id="ARBA00023136"/>
    </source>
</evidence>
<comment type="subcellular location">
    <subcellularLocation>
        <location evidence="2">Membrane</location>
        <topology evidence="2">Multi-pass membrane protein</topology>
    </subcellularLocation>
</comment>
<accession>A0A7K1XTE9</accession>
<proteinExistence type="inferred from homology"/>
<dbReference type="InterPro" id="IPR008915">
    <property type="entry name" value="Peptidase_M50"/>
</dbReference>
<feature type="transmembrane region" description="Helical" evidence="7">
    <location>
        <begin position="106"/>
        <end position="127"/>
    </location>
</feature>
<dbReference type="GO" id="GO:0016020">
    <property type="term" value="C:membrane"/>
    <property type="evidence" value="ECO:0007669"/>
    <property type="project" value="UniProtKB-SubCell"/>
</dbReference>
<gene>
    <name evidence="9" type="ORF">GS398_02150</name>
</gene>
<sequence>MQFFTLYLYQAPLVLQIFPKGEKPHGLVFCLVAVAALLLVLAVHELGHLVAGLLQGFRFQLFVVGPLGVTRSGDKIVVYFNRNLGYMGGVAATTPVTDDPQNQRKFALTVAAGPIASFLLAATGLLLFNLLPPGIGRGFWLLVTACSAGICLATTLPTKTGMFFTDRARFFRLLDRGDTGKREAAMLSLMAIYTRDNSCRHIDPEKARLLQDDPEPSMRFWGLYYEYYFYKENLREDAAAESRARLLDAKSAVPATLWKALNIE</sequence>
<comment type="cofactor">
    <cofactor evidence="1">
        <name>Zn(2+)</name>
        <dbReference type="ChEBI" id="CHEBI:29105"/>
    </cofactor>
</comment>
<evidence type="ECO:0000313" key="9">
    <source>
        <dbReference type="EMBL" id="MXV14087.1"/>
    </source>
</evidence>
<evidence type="ECO:0000256" key="3">
    <source>
        <dbReference type="ARBA" id="ARBA00007931"/>
    </source>
</evidence>
<dbReference type="Proteomes" id="UP000451233">
    <property type="component" value="Unassembled WGS sequence"/>
</dbReference>
<keyword evidence="10" id="KW-1185">Reference proteome</keyword>
<evidence type="ECO:0000256" key="1">
    <source>
        <dbReference type="ARBA" id="ARBA00001947"/>
    </source>
</evidence>
<dbReference type="Pfam" id="PF02163">
    <property type="entry name" value="Peptidase_M50"/>
    <property type="match status" value="1"/>
</dbReference>
<evidence type="ECO:0000313" key="10">
    <source>
        <dbReference type="Proteomes" id="UP000451233"/>
    </source>
</evidence>
<evidence type="ECO:0000259" key="8">
    <source>
        <dbReference type="Pfam" id="PF02163"/>
    </source>
</evidence>
<name>A0A7K1XTE9_9SPHI</name>
<dbReference type="AlphaFoldDB" id="A0A7K1XTE9"/>
<organism evidence="9 10">
    <name type="scientific">Hufsiella ginkgonis</name>
    <dbReference type="NCBI Taxonomy" id="2695274"/>
    <lineage>
        <taxon>Bacteria</taxon>
        <taxon>Pseudomonadati</taxon>
        <taxon>Bacteroidota</taxon>
        <taxon>Sphingobacteriia</taxon>
        <taxon>Sphingobacteriales</taxon>
        <taxon>Sphingobacteriaceae</taxon>
        <taxon>Hufsiella</taxon>
    </lineage>
</organism>
<keyword evidence="6 7" id="KW-0472">Membrane</keyword>
<keyword evidence="4 7" id="KW-0812">Transmembrane</keyword>
<keyword evidence="5 7" id="KW-1133">Transmembrane helix</keyword>